<comment type="similarity">
    <text evidence="1 7">Belongs to the TRAFAC class translation factor GTPase superfamily. Classic translation factor GTPase family. EF-G/EF-2 subfamily.</text>
</comment>
<evidence type="ECO:0000256" key="3">
    <source>
        <dbReference type="ARBA" id="ARBA00022768"/>
    </source>
</evidence>
<keyword evidence="3 7" id="KW-0251">Elongation factor</keyword>
<feature type="binding site" evidence="7">
    <location>
        <begin position="83"/>
        <end position="87"/>
    </location>
    <ligand>
        <name>GTP</name>
        <dbReference type="ChEBI" id="CHEBI:37565"/>
    </ligand>
</feature>
<feature type="binding site" evidence="7">
    <location>
        <begin position="137"/>
        <end position="140"/>
    </location>
    <ligand>
        <name>GTP</name>
        <dbReference type="ChEBI" id="CHEBI:37565"/>
    </ligand>
</feature>
<dbReference type="Pfam" id="PF03144">
    <property type="entry name" value="GTP_EFTU_D2"/>
    <property type="match status" value="1"/>
</dbReference>
<feature type="domain" description="Tr-type G" evidence="9">
    <location>
        <begin position="10"/>
        <end position="286"/>
    </location>
</feature>
<keyword evidence="5 7" id="KW-0342">GTP-binding</keyword>
<sequence>MALDVLTDLNKVRNIGIMAHIDAGKTTTTERILFYTGVNYKIGETHDGASTTDWMEQEKERGITITSAAVTCFWNKNQINIIDTPGHVDFTVEVERSLRVLDGAVAVFDGKEGVEPQSETVWRQADKYNVPRICFVNKMDKLGADFYFTVDTIVNRLKAKPLVIQLPIGSESEFTGVVDLLEMRALVWRGETKMGEAYEIEEIPADLLEKAQTYRAELIENVAEADEELLEKYLNGEELTIAEIKSAIRKLTVTGEAFPVLCGSAFKNKGVQPMLDAVIDYLPSPLDVPAINGHDVKDEEKVVERHPDATEPFAALAFKVASHPFFGKLTYVRVYSGQVTPGTQVLNATKGKKERLGKIFQMHSNKENAVELGSAGHIYAFIGLKDTTTGDTLCDIANPVVLESMTFPEPVIDVAIEPKTKADQEKLSVAIQKLAEEDPTFRVKLDEETGQTVIGGMGELHLDILVDRMRREFNVEANVGKPQVAYRETIRRAAEKIDYTHKKQTGGSGQFAKVQVTFEPLDLTEGGELYEFKNAVTGGRIPREYIPSVDAGIQAALQLGVLAGFPLVGVKATLIDGAYHDVDSSEMAFKIAGSMVLKEGVKRADPVLLEPVMAVEVRTPEEYMGDVIGDLNSRRGMIQSMEDATGVKVIRAQVPLSEMFGYIGDLRSKTQGRAVYSMSFDSYAEVPRNVAEEIIKKTRGE</sequence>
<dbReference type="Gene3D" id="3.30.230.10">
    <property type="match status" value="1"/>
</dbReference>
<dbReference type="EMBL" id="JAFBBO010000001">
    <property type="protein sequence ID" value="MBM7478325.1"/>
    <property type="molecule type" value="Genomic_DNA"/>
</dbReference>
<comment type="function">
    <text evidence="6 7">Catalyzes the GTP-dependent ribosomal translocation step during translation elongation. During this step, the ribosome changes from the pre-translocational (PRE) to the post-translocational (POST) state as the newly formed A-site-bound peptidyl-tRNA and P-site-bound deacylated tRNA move to the P and E sites, respectively. Catalyzes the coordinated movement of the two tRNA molecules, the mRNA and conformational changes in the ribosome.</text>
</comment>
<dbReference type="InterPro" id="IPR031157">
    <property type="entry name" value="G_TR_CS"/>
</dbReference>
<dbReference type="InterPro" id="IPR000640">
    <property type="entry name" value="EFG_V-like"/>
</dbReference>
<proteinExistence type="inferred from homology"/>
<dbReference type="SUPFAM" id="SSF52540">
    <property type="entry name" value="P-loop containing nucleoside triphosphate hydrolases"/>
    <property type="match status" value="1"/>
</dbReference>
<evidence type="ECO:0000259" key="9">
    <source>
        <dbReference type="PROSITE" id="PS51722"/>
    </source>
</evidence>
<dbReference type="InterPro" id="IPR009022">
    <property type="entry name" value="EFG_III"/>
</dbReference>
<dbReference type="InterPro" id="IPR004540">
    <property type="entry name" value="Transl_elong_EFG/EF2"/>
</dbReference>
<dbReference type="CDD" id="cd01434">
    <property type="entry name" value="EFG_mtEFG1_IV"/>
    <property type="match status" value="1"/>
</dbReference>
<dbReference type="PANTHER" id="PTHR43261:SF1">
    <property type="entry name" value="RIBOSOME-RELEASING FACTOR 2, MITOCHONDRIAL"/>
    <property type="match status" value="1"/>
</dbReference>
<dbReference type="InterPro" id="IPR041095">
    <property type="entry name" value="EFG_II"/>
</dbReference>
<dbReference type="SMART" id="SM00838">
    <property type="entry name" value="EFG_C"/>
    <property type="match status" value="1"/>
</dbReference>
<dbReference type="Proteomes" id="UP000698059">
    <property type="component" value="Unassembled WGS sequence"/>
</dbReference>
<dbReference type="PRINTS" id="PR00315">
    <property type="entry name" value="ELONGATNFCT"/>
</dbReference>
<dbReference type="PROSITE" id="PS00301">
    <property type="entry name" value="G_TR_1"/>
    <property type="match status" value="1"/>
</dbReference>
<dbReference type="Gene3D" id="2.40.30.10">
    <property type="entry name" value="Translation factors"/>
    <property type="match status" value="1"/>
</dbReference>
<dbReference type="RefSeq" id="WP_205306418.1">
    <property type="nucleotide sequence ID" value="NZ_BAAAVF010000019.1"/>
</dbReference>
<dbReference type="PANTHER" id="PTHR43261">
    <property type="entry name" value="TRANSLATION ELONGATION FACTOR G-RELATED"/>
    <property type="match status" value="1"/>
</dbReference>
<reference evidence="10 11" key="1">
    <citation type="submission" date="2021-01" db="EMBL/GenBank/DDBJ databases">
        <title>Sequencing the genomes of 1000 actinobacteria strains.</title>
        <authorList>
            <person name="Klenk H.-P."/>
        </authorList>
    </citation>
    <scope>NUCLEOTIDE SEQUENCE [LARGE SCALE GENOMIC DNA]</scope>
    <source>
        <strain evidence="10 11">DSM 46000</strain>
    </source>
</reference>
<comment type="caution">
    <text evidence="10">The sequence shown here is derived from an EMBL/GenBank/DDBJ whole genome shotgun (WGS) entry which is preliminary data.</text>
</comment>
<dbReference type="InterPro" id="IPR000795">
    <property type="entry name" value="T_Tr_GTP-bd_dom"/>
</dbReference>
<evidence type="ECO:0000256" key="7">
    <source>
        <dbReference type="HAMAP-Rule" id="MF_00054"/>
    </source>
</evidence>
<evidence type="ECO:0000256" key="5">
    <source>
        <dbReference type="ARBA" id="ARBA00023134"/>
    </source>
</evidence>
<dbReference type="InterPro" id="IPR047872">
    <property type="entry name" value="EFG_IV"/>
</dbReference>
<evidence type="ECO:0000313" key="11">
    <source>
        <dbReference type="Proteomes" id="UP000698059"/>
    </source>
</evidence>
<dbReference type="Pfam" id="PF00009">
    <property type="entry name" value="GTP_EFTU"/>
    <property type="match status" value="1"/>
</dbReference>
<dbReference type="InterPro" id="IPR014721">
    <property type="entry name" value="Ribsml_uS5_D2-typ_fold_subgr"/>
</dbReference>
<dbReference type="PROSITE" id="PS51722">
    <property type="entry name" value="G_TR_2"/>
    <property type="match status" value="1"/>
</dbReference>
<dbReference type="NCBIfam" id="NF009381">
    <property type="entry name" value="PRK12740.1-5"/>
    <property type="match status" value="1"/>
</dbReference>
<dbReference type="NCBIfam" id="TIGR00231">
    <property type="entry name" value="small_GTP"/>
    <property type="match status" value="1"/>
</dbReference>
<feature type="binding site" evidence="7">
    <location>
        <begin position="19"/>
        <end position="26"/>
    </location>
    <ligand>
        <name>GTP</name>
        <dbReference type="ChEBI" id="CHEBI:37565"/>
    </ligand>
</feature>
<dbReference type="SMART" id="SM00889">
    <property type="entry name" value="EFG_IV"/>
    <property type="match status" value="1"/>
</dbReference>
<dbReference type="InterPro" id="IPR035649">
    <property type="entry name" value="EFG_V"/>
</dbReference>
<gene>
    <name evidence="7" type="primary">fusA</name>
    <name evidence="10" type="ORF">JOD49_001245</name>
</gene>
<dbReference type="Pfam" id="PF14492">
    <property type="entry name" value="EFG_III"/>
    <property type="match status" value="1"/>
</dbReference>
<dbReference type="InterPro" id="IPR005225">
    <property type="entry name" value="Small_GTP-bd"/>
</dbReference>
<keyword evidence="7" id="KW-0963">Cytoplasm</keyword>
<dbReference type="CDD" id="cd01886">
    <property type="entry name" value="EF-G"/>
    <property type="match status" value="1"/>
</dbReference>
<evidence type="ECO:0000256" key="8">
    <source>
        <dbReference type="NCBIfam" id="TIGR00484"/>
    </source>
</evidence>
<name>A0ABS2LD25_9CELL</name>
<accession>A0ABS2LD25</accession>
<evidence type="ECO:0000256" key="4">
    <source>
        <dbReference type="ARBA" id="ARBA00022917"/>
    </source>
</evidence>
<evidence type="ECO:0000256" key="6">
    <source>
        <dbReference type="ARBA" id="ARBA00024731"/>
    </source>
</evidence>
<dbReference type="InterPro" id="IPR035647">
    <property type="entry name" value="EFG_III/V"/>
</dbReference>
<dbReference type="InterPro" id="IPR020568">
    <property type="entry name" value="Ribosomal_Su5_D2-typ_SF"/>
</dbReference>
<dbReference type="GO" id="GO:0003746">
    <property type="term" value="F:translation elongation factor activity"/>
    <property type="evidence" value="ECO:0007669"/>
    <property type="project" value="UniProtKB-KW"/>
</dbReference>
<keyword evidence="2 7" id="KW-0547">Nucleotide-binding</keyword>
<dbReference type="InterPro" id="IPR004161">
    <property type="entry name" value="EFTu-like_2"/>
</dbReference>
<dbReference type="InterPro" id="IPR027417">
    <property type="entry name" value="P-loop_NTPase"/>
</dbReference>
<dbReference type="Gene3D" id="3.30.70.870">
    <property type="entry name" value="Elongation Factor G (Translational Gtpase), domain 3"/>
    <property type="match status" value="1"/>
</dbReference>
<dbReference type="Pfam" id="PF00679">
    <property type="entry name" value="EFG_C"/>
    <property type="match status" value="1"/>
</dbReference>
<dbReference type="SUPFAM" id="SSF50447">
    <property type="entry name" value="Translation proteins"/>
    <property type="match status" value="1"/>
</dbReference>
<evidence type="ECO:0000313" key="10">
    <source>
        <dbReference type="EMBL" id="MBM7478325.1"/>
    </source>
</evidence>
<dbReference type="Gene3D" id="3.30.70.240">
    <property type="match status" value="1"/>
</dbReference>
<dbReference type="InterPro" id="IPR009000">
    <property type="entry name" value="Transl_B-barrel_sf"/>
</dbReference>
<dbReference type="NCBIfam" id="TIGR00484">
    <property type="entry name" value="EF-G"/>
    <property type="match status" value="1"/>
</dbReference>
<evidence type="ECO:0000256" key="1">
    <source>
        <dbReference type="ARBA" id="ARBA00005870"/>
    </source>
</evidence>
<dbReference type="CDD" id="cd16262">
    <property type="entry name" value="EFG_III"/>
    <property type="match status" value="1"/>
</dbReference>
<keyword evidence="4 7" id="KW-0648">Protein biosynthesis</keyword>
<dbReference type="Gene3D" id="3.40.50.300">
    <property type="entry name" value="P-loop containing nucleotide triphosphate hydrolases"/>
    <property type="match status" value="1"/>
</dbReference>
<dbReference type="InterPro" id="IPR005517">
    <property type="entry name" value="Transl_elong_EFG/EF2_IV"/>
</dbReference>
<evidence type="ECO:0000256" key="2">
    <source>
        <dbReference type="ARBA" id="ARBA00022741"/>
    </source>
</evidence>
<organism evidence="10 11">
    <name type="scientific">Oerskovia jenensis</name>
    <dbReference type="NCBI Taxonomy" id="162169"/>
    <lineage>
        <taxon>Bacteria</taxon>
        <taxon>Bacillati</taxon>
        <taxon>Actinomycetota</taxon>
        <taxon>Actinomycetes</taxon>
        <taxon>Micrococcales</taxon>
        <taxon>Cellulomonadaceae</taxon>
        <taxon>Oerskovia</taxon>
    </lineage>
</organism>
<dbReference type="CDD" id="cd04088">
    <property type="entry name" value="EFG_mtEFG_II"/>
    <property type="match status" value="1"/>
</dbReference>
<protein>
    <recommendedName>
        <fullName evidence="7 8">Elongation factor G</fullName>
        <shortName evidence="7">EF-G</shortName>
    </recommendedName>
</protein>
<dbReference type="CDD" id="cd03713">
    <property type="entry name" value="EFG_mtEFG_C"/>
    <property type="match status" value="1"/>
</dbReference>
<keyword evidence="11" id="KW-1185">Reference proteome</keyword>
<dbReference type="HAMAP" id="MF_00054_B">
    <property type="entry name" value="EF_G_EF_2_B"/>
    <property type="match status" value="1"/>
</dbReference>
<dbReference type="Pfam" id="PF03764">
    <property type="entry name" value="EFG_IV"/>
    <property type="match status" value="1"/>
</dbReference>
<dbReference type="SUPFAM" id="SSF54980">
    <property type="entry name" value="EF-G C-terminal domain-like"/>
    <property type="match status" value="2"/>
</dbReference>
<dbReference type="SUPFAM" id="SSF54211">
    <property type="entry name" value="Ribosomal protein S5 domain 2-like"/>
    <property type="match status" value="1"/>
</dbReference>
<comment type="subcellular location">
    <subcellularLocation>
        <location evidence="7">Cytoplasm</location>
    </subcellularLocation>
</comment>